<name>A0A645D5T5_9ZZZZ</name>
<proteinExistence type="predicted"/>
<dbReference type="EMBL" id="VSSQ01032986">
    <property type="protein sequence ID" value="MPM84438.1"/>
    <property type="molecule type" value="Genomic_DNA"/>
</dbReference>
<protein>
    <submittedName>
        <fullName evidence="1">Uncharacterized protein</fullName>
    </submittedName>
</protein>
<reference evidence="1" key="1">
    <citation type="submission" date="2019-08" db="EMBL/GenBank/DDBJ databases">
        <authorList>
            <person name="Kucharzyk K."/>
            <person name="Murdoch R.W."/>
            <person name="Higgins S."/>
            <person name="Loffler F."/>
        </authorList>
    </citation>
    <scope>NUCLEOTIDE SEQUENCE</scope>
</reference>
<accession>A0A645D5T5</accession>
<dbReference type="AlphaFoldDB" id="A0A645D5T5"/>
<gene>
    <name evidence="1" type="ORF">SDC9_131510</name>
</gene>
<sequence length="359" mass="37523">MALLAAETLDLGHRDALHADGGQRLTHFVKLERLDDGSNEFHECSPNWLKLFLSPRRPGPCNGGEMTDESEGLGHRQDGDATTGILRLATQGTGLVQRTGEAVELAAAARTIGIGTNIGQTNQPAAEILGHANFPVGVGNALRASGVVLVAAREQVTDVTIDTPTVTQIVVGVQFEIAGALGLRQIEIIADGVAVLRAQELVAGGNIQFSVVHGTAGVRSRMLGIGAGQRLGMGARIVVIDATNIDTNVAEGGAITTIEVHFQVTFGKARTRRNVRVPVTGVEAAGVGVIDTTLQRRLAESLVDTAETVAAGQRQVAGDGVRAGFVGHRNLHRTGCCESAKQCRGDQGFLHGVSPVKEN</sequence>
<comment type="caution">
    <text evidence="1">The sequence shown here is derived from an EMBL/GenBank/DDBJ whole genome shotgun (WGS) entry which is preliminary data.</text>
</comment>
<organism evidence="1">
    <name type="scientific">bioreactor metagenome</name>
    <dbReference type="NCBI Taxonomy" id="1076179"/>
    <lineage>
        <taxon>unclassified sequences</taxon>
        <taxon>metagenomes</taxon>
        <taxon>ecological metagenomes</taxon>
    </lineage>
</organism>
<evidence type="ECO:0000313" key="1">
    <source>
        <dbReference type="EMBL" id="MPM84438.1"/>
    </source>
</evidence>